<dbReference type="AlphaFoldDB" id="A0A8J7K091"/>
<comment type="caution">
    <text evidence="1">The sequence shown here is derived from an EMBL/GenBank/DDBJ whole genome shotgun (WGS) entry which is preliminary data.</text>
</comment>
<accession>A0A8J7K091</accession>
<organism evidence="1 2">
    <name type="scientific">Pontibacterium sinense</name>
    <dbReference type="NCBI Taxonomy" id="2781979"/>
    <lineage>
        <taxon>Bacteria</taxon>
        <taxon>Pseudomonadati</taxon>
        <taxon>Pseudomonadota</taxon>
        <taxon>Gammaproteobacteria</taxon>
        <taxon>Oceanospirillales</taxon>
        <taxon>Oceanospirillaceae</taxon>
        <taxon>Pontibacterium</taxon>
    </lineage>
</organism>
<dbReference type="RefSeq" id="WP_193954420.1">
    <property type="nucleotide sequence ID" value="NZ_JADEYS010000017.1"/>
</dbReference>
<name>A0A8J7K091_9GAMM</name>
<evidence type="ECO:0000313" key="1">
    <source>
        <dbReference type="EMBL" id="MBE9398729.1"/>
    </source>
</evidence>
<dbReference type="EMBL" id="JADEYS010000017">
    <property type="protein sequence ID" value="MBE9398729.1"/>
    <property type="molecule type" value="Genomic_DNA"/>
</dbReference>
<evidence type="ECO:0000313" key="2">
    <source>
        <dbReference type="Proteomes" id="UP000640333"/>
    </source>
</evidence>
<dbReference type="Proteomes" id="UP000640333">
    <property type="component" value="Unassembled WGS sequence"/>
</dbReference>
<protein>
    <submittedName>
        <fullName evidence="1">Uncharacterized protein</fullName>
    </submittedName>
</protein>
<proteinExistence type="predicted"/>
<gene>
    <name evidence="1" type="ORF">IOQ59_15830</name>
</gene>
<keyword evidence="2" id="KW-1185">Reference proteome</keyword>
<reference evidence="1" key="1">
    <citation type="submission" date="2020-10" db="EMBL/GenBank/DDBJ databases">
        <title>Bacterium isolated from coastal waters sediment.</title>
        <authorList>
            <person name="Chen R.-J."/>
            <person name="Lu D.-C."/>
            <person name="Zhu K.-L."/>
            <person name="Du Z.-J."/>
        </authorList>
    </citation>
    <scope>NUCLEOTIDE SEQUENCE</scope>
    <source>
        <strain evidence="1">N1Y112</strain>
    </source>
</reference>
<sequence length="63" mass="7217">MPHMTKAWTPAELAKMNEESFLVDLLDTIKFSPEIGDNDATIDLLKKKLEIVESHIKHRLDAK</sequence>